<name>F8EVF5_ZYMMT</name>
<dbReference type="eggNOG" id="COG5010">
    <property type="taxonomic scope" value="Bacteria"/>
</dbReference>
<evidence type="ECO:0000256" key="2">
    <source>
        <dbReference type="SAM" id="MobiDB-lite"/>
    </source>
</evidence>
<evidence type="ECO:0000256" key="1">
    <source>
        <dbReference type="PROSITE-ProRule" id="PRU00339"/>
    </source>
</evidence>
<dbReference type="RefSeq" id="WP_013933761.1">
    <property type="nucleotide sequence ID" value="NC_015709.1"/>
</dbReference>
<feature type="region of interest" description="Disordered" evidence="2">
    <location>
        <begin position="300"/>
        <end position="420"/>
    </location>
</feature>
<keyword evidence="3" id="KW-0732">Signal</keyword>
<feature type="compositionally biased region" description="Polar residues" evidence="2">
    <location>
        <begin position="312"/>
        <end position="336"/>
    </location>
</feature>
<feature type="compositionally biased region" description="Polar residues" evidence="2">
    <location>
        <begin position="221"/>
        <end position="233"/>
    </location>
</feature>
<dbReference type="AlphaFoldDB" id="F8EVF5"/>
<gene>
    <name evidence="4" type="ordered locus">Zymop_0459</name>
</gene>
<dbReference type="PATRIC" id="fig|579138.3.peg.480"/>
<dbReference type="EMBL" id="CP002865">
    <property type="protein sequence ID" value="AEI37362.1"/>
    <property type="molecule type" value="Genomic_DNA"/>
</dbReference>
<reference evidence="4 5" key="1">
    <citation type="journal article" date="2011" name="J. Bacteriol.">
        <title>Genome sequence of the ethanol-producing Zymomonas mobilis subsp. pomaceae lectotype strain ATCC 29192.</title>
        <authorList>
            <person name="Kouvelis V.N."/>
            <person name="Davenport K.W."/>
            <person name="Brettin T.S."/>
            <person name="Bruce D."/>
            <person name="Detter C."/>
            <person name="Han C.S."/>
            <person name="Nolan M."/>
            <person name="Tapia R."/>
            <person name="Damoulaki A."/>
            <person name="Kyrpides N.C."/>
            <person name="Typas M.A."/>
            <person name="Pappas K.M."/>
        </authorList>
    </citation>
    <scope>NUCLEOTIDE SEQUENCE [LARGE SCALE GENOMIC DNA]</scope>
    <source>
        <strain evidence="5">ATCC 29192 / DSM 22645 / JCM 10191 / CCUG 17912 / NBRC 13757 / NCIMB 11200 / NRRL B-4491 / Barker I</strain>
    </source>
</reference>
<feature type="region of interest" description="Disordered" evidence="2">
    <location>
        <begin position="212"/>
        <end position="251"/>
    </location>
</feature>
<dbReference type="PROSITE" id="PS50005">
    <property type="entry name" value="TPR"/>
    <property type="match status" value="1"/>
</dbReference>
<feature type="signal peptide" evidence="3">
    <location>
        <begin position="1"/>
        <end position="23"/>
    </location>
</feature>
<evidence type="ECO:0000256" key="3">
    <source>
        <dbReference type="SAM" id="SignalP"/>
    </source>
</evidence>
<feature type="compositionally biased region" description="Basic and acidic residues" evidence="2">
    <location>
        <begin position="300"/>
        <end position="309"/>
    </location>
</feature>
<dbReference type="STRING" id="579138.Zymop_0459"/>
<dbReference type="SUPFAM" id="SSF48452">
    <property type="entry name" value="TPR-like"/>
    <property type="match status" value="1"/>
</dbReference>
<dbReference type="Proteomes" id="UP000000491">
    <property type="component" value="Chromosome"/>
</dbReference>
<organism evidence="4 5">
    <name type="scientific">Zymomonas mobilis subsp. pomaceae (strain ATCC 29192 / DSM 22645 / JCM 10191 / CCUG 17912 / NBRC 13757 / NCIMB 11200 / NRRL B-4491 / Barker I)</name>
    <dbReference type="NCBI Taxonomy" id="579138"/>
    <lineage>
        <taxon>Bacteria</taxon>
        <taxon>Pseudomonadati</taxon>
        <taxon>Pseudomonadota</taxon>
        <taxon>Alphaproteobacteria</taxon>
        <taxon>Sphingomonadales</taxon>
        <taxon>Zymomonadaceae</taxon>
        <taxon>Zymomonas</taxon>
    </lineage>
</organism>
<feature type="compositionally biased region" description="Polar residues" evidence="2">
    <location>
        <begin position="345"/>
        <end position="355"/>
    </location>
</feature>
<proteinExistence type="predicted"/>
<dbReference type="InterPro" id="IPR011990">
    <property type="entry name" value="TPR-like_helical_dom_sf"/>
</dbReference>
<dbReference type="KEGG" id="zmp:Zymop_0459"/>
<dbReference type="InterPro" id="IPR019734">
    <property type="entry name" value="TPR_rpt"/>
</dbReference>
<dbReference type="HOGENOM" id="CLU_500515_0_0_5"/>
<evidence type="ECO:0000313" key="5">
    <source>
        <dbReference type="Proteomes" id="UP000000491"/>
    </source>
</evidence>
<accession>F8EVF5</accession>
<keyword evidence="1" id="KW-0802">TPR repeat</keyword>
<feature type="repeat" description="TPR" evidence="1">
    <location>
        <begin position="47"/>
        <end position="80"/>
    </location>
</feature>
<protein>
    <submittedName>
        <fullName evidence="4">Uncharacterized protein</fullName>
    </submittedName>
</protein>
<evidence type="ECO:0000313" key="4">
    <source>
        <dbReference type="EMBL" id="AEI37362.1"/>
    </source>
</evidence>
<sequence>MKIFFRVTALAAVIISGVTAASADIVSDRMAAVVLSEQAYRQQPDNSEIQFKLGRAYLMAGRYLSAWQCFNKLVIREPNNDKARLYMALAAIGSNNRAAAQSILAPITKIPPVDLGLALALAGNPAAAIAQLEPLSTTPAATPKLRQNLAFAYAMAGRWNEASQMAGRDLPQEQVSARLTRWSNIIQEKDGAAQLQAFIGVPRAKDYGFLSPPIRQEDKNTNLNRPITVASTTEDSKKNAPVPSSNLNKRPPLEIATLTRSEPASQSASKPGISETQVIVSTQPSPVVASKNAPLLSVETLDKKPEAAKETTVASVTPSQETRTTPSTITEINLPSSEDMPKATASGNSPELASQTEEKVKEIEPVSKKNMAQRPIEKQNKKTLNLPIQEILAQNKKIPSQPDSLSDDRDTSKSPVKTLTKTASVKESIIDKESRKDQSSALKTQGIISGSNCPLSSGTASHDSCHIISHPAIQLATHKLPIVPAVSNQMQKMFTAMQGKVPAVSKYKFIPYSDENSPVYRLLLTGFANEQEAKTICNALMQKETPCLLSSYKEAVYTPKNGNKKKEK</sequence>
<feature type="chain" id="PRO_5003370097" evidence="3">
    <location>
        <begin position="24"/>
        <end position="568"/>
    </location>
</feature>
<dbReference type="Gene3D" id="1.25.40.10">
    <property type="entry name" value="Tetratricopeptide repeat domain"/>
    <property type="match status" value="1"/>
</dbReference>
<feature type="compositionally biased region" description="Basic and acidic residues" evidence="2">
    <location>
        <begin position="356"/>
        <end position="367"/>
    </location>
</feature>